<dbReference type="AlphaFoldDB" id="B0N073"/>
<sequence>SGQAEEGGDDVNHHAPYDLATHVLHDVQRKRARGEAKPIKSSQFGCSLQLDYMKWNR</sequence>
<organism evidence="2 3">
    <name type="scientific">Thomasclavelia ramosa DSM 1402</name>
    <dbReference type="NCBI Taxonomy" id="445974"/>
    <lineage>
        <taxon>Bacteria</taxon>
        <taxon>Bacillati</taxon>
        <taxon>Bacillota</taxon>
        <taxon>Erysipelotrichia</taxon>
        <taxon>Erysipelotrichales</taxon>
        <taxon>Coprobacillaceae</taxon>
        <taxon>Thomasclavelia</taxon>
    </lineage>
</organism>
<evidence type="ECO:0000256" key="1">
    <source>
        <dbReference type="SAM" id="MobiDB-lite"/>
    </source>
</evidence>
<dbReference type="HOGENOM" id="CLU_3000906_0_0_9"/>
<feature type="region of interest" description="Disordered" evidence="1">
    <location>
        <begin position="1"/>
        <end position="20"/>
    </location>
</feature>
<evidence type="ECO:0000313" key="2">
    <source>
        <dbReference type="EMBL" id="EDS20209.1"/>
    </source>
</evidence>
<gene>
    <name evidence="2" type="ORF">CLORAM_00001</name>
</gene>
<reference evidence="2" key="2">
    <citation type="submission" date="2014-06" db="EMBL/GenBank/DDBJ databases">
        <title>Draft genome sequence of Clostridium ramosum(DSM 1402).</title>
        <authorList>
            <person name="Sudarsanam P."/>
            <person name="Ley R."/>
            <person name="Guruge J."/>
            <person name="Turnbaugh P.J."/>
            <person name="Mahowald M."/>
            <person name="Liep D."/>
            <person name="Gordon J."/>
        </authorList>
    </citation>
    <scope>NUCLEOTIDE SEQUENCE</scope>
    <source>
        <strain evidence="2">DSM 1402</strain>
    </source>
</reference>
<proteinExistence type="predicted"/>
<name>B0N073_9FIRM</name>
<feature type="non-terminal residue" evidence="2">
    <location>
        <position position="1"/>
    </location>
</feature>
<evidence type="ECO:0000313" key="3">
    <source>
        <dbReference type="Proteomes" id="UP000005798"/>
    </source>
</evidence>
<accession>B0N073</accession>
<reference evidence="2" key="1">
    <citation type="submission" date="2007-11" db="EMBL/GenBank/DDBJ databases">
        <authorList>
            <person name="Fulton L."/>
            <person name="Clifton S."/>
            <person name="Fulton B."/>
            <person name="Xu J."/>
            <person name="Minx P."/>
            <person name="Pepin K.H."/>
            <person name="Johnson M."/>
            <person name="Thiruvilangam P."/>
            <person name="Bhonagiri V."/>
            <person name="Nash W.E."/>
            <person name="Mardis E.R."/>
            <person name="Wilson R.K."/>
        </authorList>
    </citation>
    <scope>NUCLEOTIDE SEQUENCE [LARGE SCALE GENOMIC DNA]</scope>
    <source>
        <strain evidence="2">DSM 1402</strain>
    </source>
</reference>
<dbReference type="Proteomes" id="UP000005798">
    <property type="component" value="Unassembled WGS sequence"/>
</dbReference>
<comment type="caution">
    <text evidence="2">The sequence shown here is derived from an EMBL/GenBank/DDBJ whole genome shotgun (WGS) entry which is preliminary data.</text>
</comment>
<dbReference type="EMBL" id="ABFX02000001">
    <property type="protein sequence ID" value="EDS20209.1"/>
    <property type="molecule type" value="Genomic_DNA"/>
</dbReference>
<protein>
    <submittedName>
        <fullName evidence="2">Uncharacterized protein</fullName>
    </submittedName>
</protein>
<keyword evidence="3" id="KW-1185">Reference proteome</keyword>